<sequence length="97" mass="10108">MSDPRHEDVRVRRAPKVGVFLGLGAGIGAVVALLAVALTPPDPQVPTPQAFGFLLLLLAPLGALVLGAVAVLIDRIGERRARVVRAERTSGEPPADD</sequence>
<evidence type="ECO:0000256" key="1">
    <source>
        <dbReference type="SAM" id="Phobius"/>
    </source>
</evidence>
<feature type="transmembrane region" description="Helical" evidence="1">
    <location>
        <begin position="50"/>
        <end position="73"/>
    </location>
</feature>
<protein>
    <recommendedName>
        <fullName evidence="4">Potassium transporter Trk</fullName>
    </recommendedName>
</protein>
<accession>A0ABW4LAQ7</accession>
<evidence type="ECO:0008006" key="4">
    <source>
        <dbReference type="Google" id="ProtNLM"/>
    </source>
</evidence>
<gene>
    <name evidence="2" type="ORF">ACFSBI_03655</name>
</gene>
<reference evidence="3" key="1">
    <citation type="journal article" date="2019" name="Int. J. Syst. Evol. Microbiol.">
        <title>The Global Catalogue of Microorganisms (GCM) 10K type strain sequencing project: providing services to taxonomists for standard genome sequencing and annotation.</title>
        <authorList>
            <consortium name="The Broad Institute Genomics Platform"/>
            <consortium name="The Broad Institute Genome Sequencing Center for Infectious Disease"/>
            <person name="Wu L."/>
            <person name="Ma J."/>
        </authorList>
    </citation>
    <scope>NUCLEOTIDE SEQUENCE [LARGE SCALE GENOMIC DNA]</scope>
    <source>
        <strain evidence="3">CGMCC 1.12471</strain>
    </source>
</reference>
<name>A0ABW4LAQ7_9MICO</name>
<keyword evidence="1" id="KW-1133">Transmembrane helix</keyword>
<keyword evidence="1" id="KW-0472">Membrane</keyword>
<evidence type="ECO:0000313" key="2">
    <source>
        <dbReference type="EMBL" id="MFD1720633.1"/>
    </source>
</evidence>
<dbReference type="Proteomes" id="UP001597347">
    <property type="component" value="Unassembled WGS sequence"/>
</dbReference>
<feature type="transmembrane region" description="Helical" evidence="1">
    <location>
        <begin position="20"/>
        <end position="38"/>
    </location>
</feature>
<dbReference type="EMBL" id="JBHUEA010000003">
    <property type="protein sequence ID" value="MFD1720633.1"/>
    <property type="molecule type" value="Genomic_DNA"/>
</dbReference>
<proteinExistence type="predicted"/>
<comment type="caution">
    <text evidence="2">The sequence shown here is derived from an EMBL/GenBank/DDBJ whole genome shotgun (WGS) entry which is preliminary data.</text>
</comment>
<keyword evidence="1" id="KW-0812">Transmembrane</keyword>
<organism evidence="2 3">
    <name type="scientific">Amnibacterium endophyticum</name>
    <dbReference type="NCBI Taxonomy" id="2109337"/>
    <lineage>
        <taxon>Bacteria</taxon>
        <taxon>Bacillati</taxon>
        <taxon>Actinomycetota</taxon>
        <taxon>Actinomycetes</taxon>
        <taxon>Micrococcales</taxon>
        <taxon>Microbacteriaceae</taxon>
        <taxon>Amnibacterium</taxon>
    </lineage>
</organism>
<keyword evidence="3" id="KW-1185">Reference proteome</keyword>
<dbReference type="RefSeq" id="WP_377932134.1">
    <property type="nucleotide sequence ID" value="NZ_JBHUEA010000003.1"/>
</dbReference>
<evidence type="ECO:0000313" key="3">
    <source>
        <dbReference type="Proteomes" id="UP001597347"/>
    </source>
</evidence>